<dbReference type="InterPro" id="IPR050991">
    <property type="entry name" value="ECM_Regulatory_Proteins"/>
</dbReference>
<feature type="domain" description="Fibronectin type-III" evidence="2">
    <location>
        <begin position="300"/>
        <end position="398"/>
    </location>
</feature>
<comment type="caution">
    <text evidence="3">The sequence shown here is derived from an EMBL/GenBank/DDBJ whole genome shotgun (WGS) entry which is preliminary data.</text>
</comment>
<feature type="domain" description="Fibronectin type-III" evidence="2">
    <location>
        <begin position="102"/>
        <end position="200"/>
    </location>
</feature>
<gene>
    <name evidence="3" type="ORF">MEDL_63417</name>
</gene>
<dbReference type="InterPro" id="IPR036116">
    <property type="entry name" value="FN3_sf"/>
</dbReference>
<dbReference type="PANTHER" id="PTHR46708:SF2">
    <property type="entry name" value="FIBRONECTIN TYPE-III DOMAIN-CONTAINING PROTEIN"/>
    <property type="match status" value="1"/>
</dbReference>
<reference evidence="3" key="1">
    <citation type="submission" date="2021-03" db="EMBL/GenBank/DDBJ databases">
        <authorList>
            <person name="Bekaert M."/>
        </authorList>
    </citation>
    <scope>NUCLEOTIDE SEQUENCE</scope>
</reference>
<dbReference type="InterPro" id="IPR013783">
    <property type="entry name" value="Ig-like_fold"/>
</dbReference>
<dbReference type="PROSITE" id="PS50853">
    <property type="entry name" value="FN3"/>
    <property type="match status" value="4"/>
</dbReference>
<dbReference type="EMBL" id="CAJPWZ010003098">
    <property type="protein sequence ID" value="CAG2251783.1"/>
    <property type="molecule type" value="Genomic_DNA"/>
</dbReference>
<dbReference type="Pfam" id="PF00041">
    <property type="entry name" value="fn3"/>
    <property type="match status" value="4"/>
</dbReference>
<dbReference type="Gene3D" id="2.60.40.10">
    <property type="entry name" value="Immunoglobulins"/>
    <property type="match status" value="4"/>
</dbReference>
<dbReference type="PANTHER" id="PTHR46708">
    <property type="entry name" value="TENASCIN"/>
    <property type="match status" value="1"/>
</dbReference>
<dbReference type="Proteomes" id="UP000683360">
    <property type="component" value="Unassembled WGS sequence"/>
</dbReference>
<feature type="domain" description="Fibronectin type-III" evidence="2">
    <location>
        <begin position="201"/>
        <end position="299"/>
    </location>
</feature>
<keyword evidence="1" id="KW-0677">Repeat</keyword>
<evidence type="ECO:0000313" key="4">
    <source>
        <dbReference type="Proteomes" id="UP000683360"/>
    </source>
</evidence>
<name>A0A8S3V5Q0_MYTED</name>
<keyword evidence="4" id="KW-1185">Reference proteome</keyword>
<dbReference type="SUPFAM" id="SSF49265">
    <property type="entry name" value="Fibronectin type III"/>
    <property type="match status" value="2"/>
</dbReference>
<accession>A0A8S3V5Q0</accession>
<protein>
    <recommendedName>
        <fullName evidence="2">Fibronectin type-III domain-containing protein</fullName>
    </recommendedName>
</protein>
<dbReference type="SMART" id="SM00060">
    <property type="entry name" value="FN3"/>
    <property type="match status" value="4"/>
</dbReference>
<proteinExistence type="predicted"/>
<evidence type="ECO:0000259" key="2">
    <source>
        <dbReference type="PROSITE" id="PS50853"/>
    </source>
</evidence>
<dbReference type="AlphaFoldDB" id="A0A8S3V5Q0"/>
<evidence type="ECO:0000313" key="3">
    <source>
        <dbReference type="EMBL" id="CAG2251783.1"/>
    </source>
</evidence>
<dbReference type="CDD" id="cd00063">
    <property type="entry name" value="FN3"/>
    <property type="match status" value="4"/>
</dbReference>
<dbReference type="InterPro" id="IPR003961">
    <property type="entry name" value="FN3_dom"/>
</dbReference>
<sequence length="412" mass="45971">MAAPSGFEVVECSDCSITIAWDKNVQDNCLGYELRHRVPGTDNWEVTKFSTTDVSSDKSGRCMYTLLDISPDTGYEIKLCSVDTNGNSQFTESKTKQTLKRAPSGFEVVECSDCSITIAWDKNVQDNCLGYELRHRVPGPDNWEVTKFSTTDVSSDKSGRCMYTLLNISPDTGYEIKLCSVDTNGSSQFTESKTKQTLKRAPSGFEVVECSDCSTTIAWDKKVQDNCLGYELCHRVPGTDNWEVTKFSTTDVSSDKTKRCMYTLLNILPDTGYEIKLCSVDANGNSQFTESKTKQTLKRAPSGFEVVECSDCSITIAWDKNVQDNCLGYELRHRVPGPDNWEVTKFSTTDVSSDKSGRCVYTLLNISPDTGYEIKLCSVDTNGNSQFTESKTKQTLKRGNKTFDLLFLLMIV</sequence>
<evidence type="ECO:0000256" key="1">
    <source>
        <dbReference type="ARBA" id="ARBA00022737"/>
    </source>
</evidence>
<feature type="domain" description="Fibronectin type-III" evidence="2">
    <location>
        <begin position="3"/>
        <end position="101"/>
    </location>
</feature>
<organism evidence="3 4">
    <name type="scientific">Mytilus edulis</name>
    <name type="common">Blue mussel</name>
    <dbReference type="NCBI Taxonomy" id="6550"/>
    <lineage>
        <taxon>Eukaryota</taxon>
        <taxon>Metazoa</taxon>
        <taxon>Spiralia</taxon>
        <taxon>Lophotrochozoa</taxon>
        <taxon>Mollusca</taxon>
        <taxon>Bivalvia</taxon>
        <taxon>Autobranchia</taxon>
        <taxon>Pteriomorphia</taxon>
        <taxon>Mytilida</taxon>
        <taxon>Mytiloidea</taxon>
        <taxon>Mytilidae</taxon>
        <taxon>Mytilinae</taxon>
        <taxon>Mytilus</taxon>
    </lineage>
</organism>
<dbReference type="OrthoDB" id="152385at2759"/>